<dbReference type="InterPro" id="IPR001806">
    <property type="entry name" value="Small_GTPase"/>
</dbReference>
<proteinExistence type="inferred from homology"/>
<evidence type="ECO:0000256" key="1">
    <source>
        <dbReference type="ARBA" id="ARBA00008846"/>
    </source>
</evidence>
<dbReference type="InterPro" id="IPR051641">
    <property type="entry name" value="RGK_GTP-binding_reg"/>
</dbReference>
<evidence type="ECO:0000313" key="3">
    <source>
        <dbReference type="EMBL" id="KAK7498775.1"/>
    </source>
</evidence>
<evidence type="ECO:0000313" key="4">
    <source>
        <dbReference type="Proteomes" id="UP001519460"/>
    </source>
</evidence>
<dbReference type="EMBL" id="JACVVK020000048">
    <property type="protein sequence ID" value="KAK7498775.1"/>
    <property type="molecule type" value="Genomic_DNA"/>
</dbReference>
<organism evidence="3 4">
    <name type="scientific">Batillaria attramentaria</name>
    <dbReference type="NCBI Taxonomy" id="370345"/>
    <lineage>
        <taxon>Eukaryota</taxon>
        <taxon>Metazoa</taxon>
        <taxon>Spiralia</taxon>
        <taxon>Lophotrochozoa</taxon>
        <taxon>Mollusca</taxon>
        <taxon>Gastropoda</taxon>
        <taxon>Caenogastropoda</taxon>
        <taxon>Sorbeoconcha</taxon>
        <taxon>Cerithioidea</taxon>
        <taxon>Batillariidae</taxon>
        <taxon>Batillaria</taxon>
    </lineage>
</organism>
<feature type="non-terminal residue" evidence="3">
    <location>
        <position position="1"/>
    </location>
</feature>
<dbReference type="SMART" id="SM00173">
    <property type="entry name" value="RAS"/>
    <property type="match status" value="1"/>
</dbReference>
<dbReference type="PANTHER" id="PTHR45775">
    <property type="entry name" value="RAD, GEM/KIR FAMILY MEMBER 2, ISOFORM C"/>
    <property type="match status" value="1"/>
</dbReference>
<dbReference type="SUPFAM" id="SSF52540">
    <property type="entry name" value="P-loop containing nucleoside triphosphate hydrolases"/>
    <property type="match status" value="1"/>
</dbReference>
<sequence length="148" mass="16571">ITQEDDTNYDAYIIVFSVADRSSFDVAAYLLRHLRVEVGTDRAIILVANKVDLVRQRRVSNTEARDVAMTFDSKYTETSAALNDHVDDLLVGTISQIRLHLCPPPTSLLTPPSSPRAKCRTPSPLSLFSRFVKYATRKSNSCDNLLLQ</sequence>
<keyword evidence="4" id="KW-1185">Reference proteome</keyword>
<dbReference type="Gene3D" id="3.40.50.300">
    <property type="entry name" value="P-loop containing nucleotide triphosphate hydrolases"/>
    <property type="match status" value="1"/>
</dbReference>
<dbReference type="PROSITE" id="PS51419">
    <property type="entry name" value="RAB"/>
    <property type="match status" value="1"/>
</dbReference>
<evidence type="ECO:0000256" key="2">
    <source>
        <dbReference type="ARBA" id="ARBA00022553"/>
    </source>
</evidence>
<comment type="caution">
    <text evidence="3">The sequence shown here is derived from an EMBL/GenBank/DDBJ whole genome shotgun (WGS) entry which is preliminary data.</text>
</comment>
<dbReference type="PROSITE" id="PS51421">
    <property type="entry name" value="RAS"/>
    <property type="match status" value="1"/>
</dbReference>
<name>A0ABD0LHA2_9CAEN</name>
<dbReference type="PANTHER" id="PTHR45775:SF6">
    <property type="entry name" value="RAD, GEM_KIR FAMILY MEMBER 2, ISOFORM C"/>
    <property type="match status" value="1"/>
</dbReference>
<keyword evidence="2" id="KW-0597">Phosphoprotein</keyword>
<dbReference type="AlphaFoldDB" id="A0ABD0LHA2"/>
<reference evidence="3 4" key="1">
    <citation type="journal article" date="2023" name="Sci. Data">
        <title>Genome assembly of the Korean intertidal mud-creeper Batillaria attramentaria.</title>
        <authorList>
            <person name="Patra A.K."/>
            <person name="Ho P.T."/>
            <person name="Jun S."/>
            <person name="Lee S.J."/>
            <person name="Kim Y."/>
            <person name="Won Y.J."/>
        </authorList>
    </citation>
    <scope>NUCLEOTIDE SEQUENCE [LARGE SCALE GENOMIC DNA]</scope>
    <source>
        <strain evidence="3">Wonlab-2016</strain>
    </source>
</reference>
<accession>A0ABD0LHA2</accession>
<dbReference type="Proteomes" id="UP001519460">
    <property type="component" value="Unassembled WGS sequence"/>
</dbReference>
<gene>
    <name evidence="3" type="ORF">BaRGS_00009867</name>
</gene>
<comment type="similarity">
    <text evidence="1">Belongs to the small GTPase superfamily. RGK family.</text>
</comment>
<dbReference type="InterPro" id="IPR027417">
    <property type="entry name" value="P-loop_NTPase"/>
</dbReference>
<dbReference type="Pfam" id="PF00071">
    <property type="entry name" value="Ras"/>
    <property type="match status" value="1"/>
</dbReference>
<dbReference type="SMART" id="SM00175">
    <property type="entry name" value="RAB"/>
    <property type="match status" value="1"/>
</dbReference>
<protein>
    <submittedName>
        <fullName evidence="3">Uncharacterized protein</fullName>
    </submittedName>
</protein>